<dbReference type="RefSeq" id="WP_014686693.1">
    <property type="nucleotide sequence ID" value="NC_017791.1"/>
</dbReference>
<dbReference type="InterPro" id="IPR015069">
    <property type="entry name" value="2H-PEstase_DUF1868"/>
</dbReference>
<gene>
    <name evidence="2" type="ordered locus">DGo_PB0330</name>
</gene>
<dbReference type="Proteomes" id="UP000007575">
    <property type="component" value="Plasmid P2"/>
</dbReference>
<proteinExistence type="predicted"/>
<geneLocation type="plasmid" evidence="2 3">
    <name>P2</name>
</geneLocation>
<name>H8H252_DEIGI</name>
<keyword evidence="2" id="KW-0614">Plasmid</keyword>
<dbReference type="InterPro" id="IPR009097">
    <property type="entry name" value="Cyclic_Pdiesterase"/>
</dbReference>
<dbReference type="HOGENOM" id="CLU_073317_0_0_0"/>
<organism evidence="2 3">
    <name type="scientific">Deinococcus gobiensis (strain DSM 21396 / JCM 16679 / CGMCC 1.7299 / I-0)</name>
    <dbReference type="NCBI Taxonomy" id="745776"/>
    <lineage>
        <taxon>Bacteria</taxon>
        <taxon>Thermotogati</taxon>
        <taxon>Deinococcota</taxon>
        <taxon>Deinococci</taxon>
        <taxon>Deinococcales</taxon>
        <taxon>Deinococcaceae</taxon>
        <taxon>Deinococcus</taxon>
    </lineage>
</organism>
<evidence type="ECO:0000259" key="1">
    <source>
        <dbReference type="Pfam" id="PF08975"/>
    </source>
</evidence>
<dbReference type="AlphaFoldDB" id="H8H252"/>
<dbReference type="OrthoDB" id="151828at2"/>
<dbReference type="EMBL" id="CP002193">
    <property type="protein sequence ID" value="AFD27599.1"/>
    <property type="molecule type" value="Genomic_DNA"/>
</dbReference>
<evidence type="ECO:0000313" key="2">
    <source>
        <dbReference type="EMBL" id="AFD27599.1"/>
    </source>
</evidence>
<evidence type="ECO:0000313" key="3">
    <source>
        <dbReference type="Proteomes" id="UP000007575"/>
    </source>
</evidence>
<dbReference type="Gene3D" id="3.90.1140.10">
    <property type="entry name" value="Cyclic phosphodiesterase"/>
    <property type="match status" value="1"/>
</dbReference>
<dbReference type="Pfam" id="PF08975">
    <property type="entry name" value="2H-phosphodiest"/>
    <property type="match status" value="1"/>
</dbReference>
<dbReference type="PATRIC" id="fig|745776.4.peg.3662"/>
<reference evidence="2 3" key="1">
    <citation type="journal article" date="2012" name="PLoS ONE">
        <title>Genome sequence and transcriptome analysis of the radioresistant bacterium Deinococcus gobiensis: insights into the extreme environmental adaptations.</title>
        <authorList>
            <person name="Yuan M."/>
            <person name="Chen M."/>
            <person name="Zhang W."/>
            <person name="Lu W."/>
            <person name="Wang J."/>
            <person name="Yang M."/>
            <person name="Zhao P."/>
            <person name="Tang R."/>
            <person name="Li X."/>
            <person name="Hao Y."/>
            <person name="Zhou Z."/>
            <person name="Zhan Y."/>
            <person name="Yu H."/>
            <person name="Teng C."/>
            <person name="Yan Y."/>
            <person name="Ping S."/>
            <person name="Wang Y."/>
            <person name="Lin M."/>
        </authorList>
    </citation>
    <scope>NUCLEOTIDE SEQUENCE [LARGE SCALE GENOMIC DNA]</scope>
    <source>
        <strain evidence="3">DSM 21396 / JCM 16679 / CGMCC 1.7299 / I-0</strain>
        <plasmid evidence="2">P2</plasmid>
    </source>
</reference>
<feature type="domain" description="DUF1868" evidence="1">
    <location>
        <begin position="19"/>
        <end position="125"/>
    </location>
</feature>
<dbReference type="SUPFAM" id="SSF55144">
    <property type="entry name" value="LigT-like"/>
    <property type="match status" value="1"/>
</dbReference>
<accession>H8H252</accession>
<dbReference type="KEGG" id="dgo:DGo_PB0330"/>
<sequence length="240" mass="27589">MMTVQTCHPTPFPPYVGKRFLSDGSVQTCEGNTVICHLPEHSVLYRALLDLRAEIQAQPYAYKYAFLPPQSYHMTVFNGVLDSVRDPQQWPADLPLDASLQACTALFAEKLRNFTLPDLPPYRLRPASFGRHLGDGLVLNIAPLDDIENARLRGLRDRLSEHLQMRFAGHEQYPFHITIAYLVQWLTPEEEAHSFALQDAFLGRWQAAQLSVSLGRPEFCVFQDMCFFDRQFYLRSMDHD</sequence>
<keyword evidence="3" id="KW-1185">Reference proteome</keyword>
<protein>
    <recommendedName>
        <fullName evidence="1">DUF1868 domain-containing protein</fullName>
    </recommendedName>
</protein>